<comment type="caution">
    <text evidence="1">The sequence shown here is derived from an EMBL/GenBank/DDBJ whole genome shotgun (WGS) entry which is preliminary data.</text>
</comment>
<dbReference type="HOGENOM" id="CLU_3124226_0_0_6"/>
<accession>A0A077NIJ3</accession>
<proteinExistence type="predicted"/>
<dbReference type="AlphaFoldDB" id="A0A077NIJ3"/>
<reference evidence="1" key="1">
    <citation type="submission" date="2013-07" db="EMBL/GenBank/DDBJ databases">
        <title>Sub-species coevolution in mutualistic symbiosis.</title>
        <authorList>
            <person name="Murfin K."/>
            <person name="Klassen J."/>
            <person name="Lee M."/>
            <person name="Forst S."/>
            <person name="Stock P."/>
            <person name="Goodrich-Blair H."/>
        </authorList>
    </citation>
    <scope>NUCLEOTIDE SEQUENCE [LARGE SCALE GENOMIC DNA]</scope>
    <source>
        <strain evidence="1">Puntauvense</strain>
    </source>
</reference>
<gene>
    <name evidence="1" type="ORF">XBP1_340001</name>
</gene>
<protein>
    <submittedName>
        <fullName evidence="1">Uncharacterized protein</fullName>
    </submittedName>
</protein>
<name>A0A077NIJ3_XENBV</name>
<dbReference type="Proteomes" id="UP000028511">
    <property type="component" value="Unassembled WGS sequence"/>
</dbReference>
<dbReference type="EMBL" id="CBSW010000237">
    <property type="protein sequence ID" value="CDG98564.1"/>
    <property type="molecule type" value="Genomic_DNA"/>
</dbReference>
<evidence type="ECO:0000313" key="1">
    <source>
        <dbReference type="EMBL" id="CDG98564.1"/>
    </source>
</evidence>
<organism evidence="1">
    <name type="scientific">Xenorhabdus bovienii str. puntauvense</name>
    <dbReference type="NCBI Taxonomy" id="1398201"/>
    <lineage>
        <taxon>Bacteria</taxon>
        <taxon>Pseudomonadati</taxon>
        <taxon>Pseudomonadota</taxon>
        <taxon>Gammaproteobacteria</taxon>
        <taxon>Enterobacterales</taxon>
        <taxon>Morganellaceae</taxon>
        <taxon>Xenorhabdus</taxon>
    </lineage>
</organism>
<sequence length="50" mass="5634">MVVFNPHNTGRPFTTWTNDELIQRGNILFAYIVTSLSIVGRTTLGRVDVL</sequence>